<sequence length="148" mass="16542">MDSRDLLTIGEVAHRSGLAASALRYYESLGLIRSHRTSGNQRRYTRSVLRRLAVVHAAQQVGLSLEEVCRAFAAFDPEHAPTKREWVALSRRWRPALDARIKELEQVRDGLSMCVGCGCLTMRQCAIYNPQDALGDTGSGARRIFPTQ</sequence>
<evidence type="ECO:0000256" key="2">
    <source>
        <dbReference type="ARBA" id="ARBA00023004"/>
    </source>
</evidence>
<accession>A0A935III0</accession>
<dbReference type="GO" id="GO:0003677">
    <property type="term" value="F:DNA binding"/>
    <property type="evidence" value="ECO:0007669"/>
    <property type="project" value="UniProtKB-KW"/>
</dbReference>
<dbReference type="PROSITE" id="PS50937">
    <property type="entry name" value="HTH_MERR_2"/>
    <property type="match status" value="1"/>
</dbReference>
<dbReference type="SMART" id="SM00422">
    <property type="entry name" value="HTH_MERR"/>
    <property type="match status" value="1"/>
</dbReference>
<dbReference type="Pfam" id="PF13411">
    <property type="entry name" value="MerR_1"/>
    <property type="match status" value="1"/>
</dbReference>
<dbReference type="GO" id="GO:0051537">
    <property type="term" value="F:2 iron, 2 sulfur cluster binding"/>
    <property type="evidence" value="ECO:0007669"/>
    <property type="project" value="UniProtKB-KW"/>
</dbReference>
<name>A0A935III0_9MICO</name>
<feature type="domain" description="HTH merR-type" evidence="5">
    <location>
        <begin position="6"/>
        <end position="74"/>
    </location>
</feature>
<dbReference type="Gene3D" id="1.10.1660.10">
    <property type="match status" value="1"/>
</dbReference>
<evidence type="ECO:0000313" key="7">
    <source>
        <dbReference type="Proteomes" id="UP000726105"/>
    </source>
</evidence>
<keyword evidence="2" id="KW-0408">Iron</keyword>
<keyword evidence="1" id="KW-0479">Metal-binding</keyword>
<evidence type="ECO:0000256" key="4">
    <source>
        <dbReference type="ARBA" id="ARBA00023125"/>
    </source>
</evidence>
<dbReference type="InterPro" id="IPR047057">
    <property type="entry name" value="MerR_fam"/>
</dbReference>
<evidence type="ECO:0000313" key="6">
    <source>
        <dbReference type="EMBL" id="MBK7272745.1"/>
    </source>
</evidence>
<dbReference type="EMBL" id="JADJIB010000002">
    <property type="protein sequence ID" value="MBK7272745.1"/>
    <property type="molecule type" value="Genomic_DNA"/>
</dbReference>
<evidence type="ECO:0000259" key="5">
    <source>
        <dbReference type="PROSITE" id="PS50937"/>
    </source>
</evidence>
<evidence type="ECO:0000256" key="3">
    <source>
        <dbReference type="ARBA" id="ARBA00023014"/>
    </source>
</evidence>
<comment type="caution">
    <text evidence="6">The sequence shown here is derived from an EMBL/GenBank/DDBJ whole genome shotgun (WGS) entry which is preliminary data.</text>
</comment>
<dbReference type="Proteomes" id="UP000726105">
    <property type="component" value="Unassembled WGS sequence"/>
</dbReference>
<keyword evidence="4" id="KW-0238">DNA-binding</keyword>
<dbReference type="AlphaFoldDB" id="A0A935III0"/>
<dbReference type="NCBIfam" id="TIGR01950">
    <property type="entry name" value="SoxR"/>
    <property type="match status" value="1"/>
</dbReference>
<gene>
    <name evidence="6" type="primary">soxR</name>
    <name evidence="6" type="ORF">IPI13_06100</name>
</gene>
<keyword evidence="3" id="KW-0411">Iron-sulfur</keyword>
<dbReference type="PRINTS" id="PR00040">
    <property type="entry name" value="HTHMERR"/>
</dbReference>
<dbReference type="PANTHER" id="PTHR30204">
    <property type="entry name" value="REDOX-CYCLING DRUG-SENSING TRANSCRIPTIONAL ACTIVATOR SOXR"/>
    <property type="match status" value="1"/>
</dbReference>
<protein>
    <submittedName>
        <fullName evidence="6">Redox-sensitive transcriptional activator SoxR</fullName>
    </submittedName>
</protein>
<dbReference type="PROSITE" id="PS00552">
    <property type="entry name" value="HTH_MERR_1"/>
    <property type="match status" value="1"/>
</dbReference>
<dbReference type="GO" id="GO:0003700">
    <property type="term" value="F:DNA-binding transcription factor activity"/>
    <property type="evidence" value="ECO:0007669"/>
    <property type="project" value="InterPro"/>
</dbReference>
<dbReference type="GO" id="GO:0006979">
    <property type="term" value="P:response to oxidative stress"/>
    <property type="evidence" value="ECO:0007669"/>
    <property type="project" value="InterPro"/>
</dbReference>
<dbReference type="InterPro" id="IPR000551">
    <property type="entry name" value="MerR-type_HTH_dom"/>
</dbReference>
<dbReference type="PANTHER" id="PTHR30204:SF0">
    <property type="entry name" value="REDOX-SENSITIVE TRANSCRIPTIONAL ACTIVATOR SOXR"/>
    <property type="match status" value="1"/>
</dbReference>
<proteinExistence type="predicted"/>
<dbReference type="SUPFAM" id="SSF46955">
    <property type="entry name" value="Putative DNA-binding domain"/>
    <property type="match status" value="1"/>
</dbReference>
<organism evidence="6 7">
    <name type="scientific">Candidatus Phosphoribacter hodrii</name>
    <dbReference type="NCBI Taxonomy" id="2953743"/>
    <lineage>
        <taxon>Bacteria</taxon>
        <taxon>Bacillati</taxon>
        <taxon>Actinomycetota</taxon>
        <taxon>Actinomycetes</taxon>
        <taxon>Micrococcales</taxon>
        <taxon>Dermatophilaceae</taxon>
        <taxon>Candidatus Phosphoribacter</taxon>
    </lineage>
</organism>
<reference evidence="6 7" key="1">
    <citation type="submission" date="2020-10" db="EMBL/GenBank/DDBJ databases">
        <title>Connecting structure to function with the recovery of over 1000 high-quality activated sludge metagenome-assembled genomes encoding full-length rRNA genes using long-read sequencing.</title>
        <authorList>
            <person name="Singleton C.M."/>
            <person name="Petriglieri F."/>
            <person name="Kristensen J.M."/>
            <person name="Kirkegaard R.H."/>
            <person name="Michaelsen T.Y."/>
            <person name="Andersen M.H."/>
            <person name="Karst S.M."/>
            <person name="Dueholm M.S."/>
            <person name="Nielsen P.H."/>
            <person name="Albertsen M."/>
        </authorList>
    </citation>
    <scope>NUCLEOTIDE SEQUENCE [LARGE SCALE GENOMIC DNA]</scope>
    <source>
        <strain evidence="6">Ega_18-Q3-R5-49_MAXAC.001</strain>
    </source>
</reference>
<keyword evidence="1" id="KW-0001">2Fe-2S</keyword>
<evidence type="ECO:0000256" key="1">
    <source>
        <dbReference type="ARBA" id="ARBA00022714"/>
    </source>
</evidence>
<dbReference type="InterPro" id="IPR010211">
    <property type="entry name" value="Redox-sen_tscrpt-act_SoxR"/>
</dbReference>
<dbReference type="InterPro" id="IPR009061">
    <property type="entry name" value="DNA-bd_dom_put_sf"/>
</dbReference>